<reference evidence="1 2" key="1">
    <citation type="submission" date="2022-12" db="EMBL/GenBank/DDBJ databases">
        <title>Draft genome sequence of Paenibacillus sp. dW9.</title>
        <authorList>
            <person name="Choi E.-W."/>
            <person name="Kim D.-U."/>
        </authorList>
    </citation>
    <scope>NUCLEOTIDE SEQUENCE [LARGE SCALE GENOMIC DNA]</scope>
    <source>
        <strain evidence="2">dW9</strain>
    </source>
</reference>
<accession>A0ABT4Q4V4</accession>
<protein>
    <submittedName>
        <fullName evidence="1">Uncharacterized protein</fullName>
    </submittedName>
</protein>
<evidence type="ECO:0000313" key="2">
    <source>
        <dbReference type="Proteomes" id="UP001527882"/>
    </source>
</evidence>
<organism evidence="1 2">
    <name type="scientific">Paenibacillus gyeongsangnamensis</name>
    <dbReference type="NCBI Taxonomy" id="3388067"/>
    <lineage>
        <taxon>Bacteria</taxon>
        <taxon>Bacillati</taxon>
        <taxon>Bacillota</taxon>
        <taxon>Bacilli</taxon>
        <taxon>Bacillales</taxon>
        <taxon>Paenibacillaceae</taxon>
        <taxon>Paenibacillus</taxon>
    </lineage>
</organism>
<gene>
    <name evidence="1" type="ORF">O9H85_05445</name>
</gene>
<dbReference type="EMBL" id="JAQAGZ010000003">
    <property type="protein sequence ID" value="MCZ8511874.1"/>
    <property type="molecule type" value="Genomic_DNA"/>
</dbReference>
<name>A0ABT4Q4V4_9BACL</name>
<keyword evidence="2" id="KW-1185">Reference proteome</keyword>
<comment type="caution">
    <text evidence="1">The sequence shown here is derived from an EMBL/GenBank/DDBJ whole genome shotgun (WGS) entry which is preliminary data.</text>
</comment>
<dbReference type="RefSeq" id="WP_269880273.1">
    <property type="nucleotide sequence ID" value="NZ_JAQAGZ010000003.1"/>
</dbReference>
<proteinExistence type="predicted"/>
<sequence>MRIYADEWRRASLALLDRLQSGDIKAGSSFYQAVIPVLELLRGVSPERSEFTAWEAEYYHLDGNLRRAGELYKQVLELVPPHELRESELEHIRRFCPVLLTTSKEIFPLKDVVAVHHPFRPLIGYHLFWEDDYDFPDDYEPCDHEEIWVEYDPAEGTVTKVLTFFHSYVIESQDAVEEARENGGRPIVRIEWGKHGSLLKGWEELTIPLKDISGLDWMKMTYEHVKAGGRVPDHPLKRHWPKGFDGSFEEYTDFSVPVDPLAYLERKPLLFKSLWVNATLFTRGLLYNFHPKMEWPERFQALLRE</sequence>
<dbReference type="Proteomes" id="UP001527882">
    <property type="component" value="Unassembled WGS sequence"/>
</dbReference>
<evidence type="ECO:0000313" key="1">
    <source>
        <dbReference type="EMBL" id="MCZ8511874.1"/>
    </source>
</evidence>